<dbReference type="GO" id="GO:0000932">
    <property type="term" value="C:P-body"/>
    <property type="evidence" value="ECO:0000318"/>
    <property type="project" value="GO_Central"/>
</dbReference>
<dbReference type="Pfam" id="PF23163">
    <property type="entry name" value="CSD_RNase_II"/>
    <property type="match status" value="1"/>
</dbReference>
<dbReference type="InterPro" id="IPR050180">
    <property type="entry name" value="RNR_Ribonuclease"/>
</dbReference>
<dbReference type="AlphaFoldDB" id="A0A2R6XPW8"/>
<dbReference type="InterPro" id="IPR056404">
    <property type="entry name" value="HTH_RNase_II"/>
</dbReference>
<protein>
    <recommendedName>
        <fullName evidence="1">RNB domain-containing protein</fullName>
    </recommendedName>
</protein>
<reference evidence="3" key="1">
    <citation type="journal article" date="2017" name="Cell">
        <title>Insights into land plant evolution garnered from the Marchantia polymorpha genome.</title>
        <authorList>
            <person name="Bowman J.L."/>
            <person name="Kohchi T."/>
            <person name="Yamato K.T."/>
            <person name="Jenkins J."/>
            <person name="Shu S."/>
            <person name="Ishizaki K."/>
            <person name="Yamaoka S."/>
            <person name="Nishihama R."/>
            <person name="Nakamura Y."/>
            <person name="Berger F."/>
            <person name="Adam C."/>
            <person name="Aki S.S."/>
            <person name="Althoff F."/>
            <person name="Araki T."/>
            <person name="Arteaga-Vazquez M.A."/>
            <person name="Balasubrmanian S."/>
            <person name="Barry K."/>
            <person name="Bauer D."/>
            <person name="Boehm C.R."/>
            <person name="Briginshaw L."/>
            <person name="Caballero-Perez J."/>
            <person name="Catarino B."/>
            <person name="Chen F."/>
            <person name="Chiyoda S."/>
            <person name="Chovatia M."/>
            <person name="Davies K.M."/>
            <person name="Delmans M."/>
            <person name="Demura T."/>
            <person name="Dierschke T."/>
            <person name="Dolan L."/>
            <person name="Dorantes-Acosta A.E."/>
            <person name="Eklund D.M."/>
            <person name="Florent S.N."/>
            <person name="Flores-Sandoval E."/>
            <person name="Fujiyama A."/>
            <person name="Fukuzawa H."/>
            <person name="Galik B."/>
            <person name="Grimanelli D."/>
            <person name="Grimwood J."/>
            <person name="Grossniklaus U."/>
            <person name="Hamada T."/>
            <person name="Haseloff J."/>
            <person name="Hetherington A.J."/>
            <person name="Higo A."/>
            <person name="Hirakawa Y."/>
            <person name="Hundley H.N."/>
            <person name="Ikeda Y."/>
            <person name="Inoue K."/>
            <person name="Inoue S.I."/>
            <person name="Ishida S."/>
            <person name="Jia Q."/>
            <person name="Kakita M."/>
            <person name="Kanazawa T."/>
            <person name="Kawai Y."/>
            <person name="Kawashima T."/>
            <person name="Kennedy M."/>
            <person name="Kinose K."/>
            <person name="Kinoshita T."/>
            <person name="Kohara Y."/>
            <person name="Koide E."/>
            <person name="Komatsu K."/>
            <person name="Kopischke S."/>
            <person name="Kubo M."/>
            <person name="Kyozuka J."/>
            <person name="Lagercrantz U."/>
            <person name="Lin S.S."/>
            <person name="Lindquist E."/>
            <person name="Lipzen A.M."/>
            <person name="Lu C.W."/>
            <person name="De Luna E."/>
            <person name="Martienssen R.A."/>
            <person name="Minamino N."/>
            <person name="Mizutani M."/>
            <person name="Mizutani M."/>
            <person name="Mochizuki N."/>
            <person name="Monte I."/>
            <person name="Mosher R."/>
            <person name="Nagasaki H."/>
            <person name="Nakagami H."/>
            <person name="Naramoto S."/>
            <person name="Nishitani K."/>
            <person name="Ohtani M."/>
            <person name="Okamoto T."/>
            <person name="Okumura M."/>
            <person name="Phillips J."/>
            <person name="Pollak B."/>
            <person name="Reinders A."/>
            <person name="Rovekamp M."/>
            <person name="Sano R."/>
            <person name="Sawa S."/>
            <person name="Schmid M.W."/>
            <person name="Shirakawa M."/>
            <person name="Solano R."/>
            <person name="Spunde A."/>
            <person name="Suetsugu N."/>
            <person name="Sugano S."/>
            <person name="Sugiyama A."/>
            <person name="Sun R."/>
            <person name="Suzuki Y."/>
            <person name="Takenaka M."/>
            <person name="Takezawa D."/>
            <person name="Tomogane H."/>
            <person name="Tsuzuki M."/>
            <person name="Ueda T."/>
            <person name="Umeda M."/>
            <person name="Ward J.M."/>
            <person name="Watanabe Y."/>
            <person name="Yazaki K."/>
            <person name="Yokoyama R."/>
            <person name="Yoshitake Y."/>
            <person name="Yotsui I."/>
            <person name="Zachgo S."/>
            <person name="Schmutz J."/>
        </authorList>
    </citation>
    <scope>NUCLEOTIDE SEQUENCE [LARGE SCALE GENOMIC DNA]</scope>
    <source>
        <strain evidence="3">Tak-1</strain>
    </source>
</reference>
<evidence type="ECO:0000313" key="2">
    <source>
        <dbReference type="EMBL" id="PTQ48154.1"/>
    </source>
</evidence>
<dbReference type="Pfam" id="PF23161">
    <property type="entry name" value="HTH_RNase_II"/>
    <property type="match status" value="1"/>
</dbReference>
<dbReference type="GO" id="GO:0005739">
    <property type="term" value="C:mitochondrion"/>
    <property type="evidence" value="ECO:0007669"/>
    <property type="project" value="EnsemblPlants"/>
</dbReference>
<feature type="domain" description="RNB" evidence="1">
    <location>
        <begin position="460"/>
        <end position="756"/>
    </location>
</feature>
<dbReference type="Gramene" id="Mp3g07060.1">
    <property type="protein sequence ID" value="Mp3g07060.1.cds"/>
    <property type="gene ID" value="Mp3g07060"/>
</dbReference>
<evidence type="ECO:0000313" key="3">
    <source>
        <dbReference type="Proteomes" id="UP000244005"/>
    </source>
</evidence>
<dbReference type="Pfam" id="PF25255">
    <property type="entry name" value="WHD_RNase_II"/>
    <property type="match status" value="1"/>
</dbReference>
<dbReference type="InterPro" id="IPR057324">
    <property type="entry name" value="WH_RNase_II"/>
</dbReference>
<dbReference type="OrthoDB" id="2285229at2759"/>
<keyword evidence="3" id="KW-1185">Reference proteome</keyword>
<dbReference type="Proteomes" id="UP000244005">
    <property type="component" value="Unassembled WGS sequence"/>
</dbReference>
<accession>A0A2R6XPW8</accession>
<dbReference type="SMART" id="SM00955">
    <property type="entry name" value="RNB"/>
    <property type="match status" value="1"/>
</dbReference>
<dbReference type="GO" id="GO:0009658">
    <property type="term" value="P:chloroplast organization"/>
    <property type="evidence" value="ECO:0007669"/>
    <property type="project" value="EnsemblPlants"/>
</dbReference>
<dbReference type="SUPFAM" id="SSF50249">
    <property type="entry name" value="Nucleic acid-binding proteins"/>
    <property type="match status" value="1"/>
</dbReference>
<dbReference type="GO" id="GO:0003723">
    <property type="term" value="F:RNA binding"/>
    <property type="evidence" value="ECO:0007669"/>
    <property type="project" value="InterPro"/>
</dbReference>
<dbReference type="GO" id="GO:0006364">
    <property type="term" value="P:rRNA processing"/>
    <property type="evidence" value="ECO:0007669"/>
    <property type="project" value="EnsemblPlants"/>
</dbReference>
<dbReference type="GO" id="GO:0006402">
    <property type="term" value="P:mRNA catabolic process"/>
    <property type="evidence" value="ECO:0000318"/>
    <property type="project" value="GO_Central"/>
</dbReference>
<dbReference type="InterPro" id="IPR056403">
    <property type="entry name" value="RNase_II_barrel"/>
</dbReference>
<gene>
    <name evidence="2" type="ORF">MARPO_0006s0179</name>
</gene>
<dbReference type="PANTHER" id="PTHR23355:SF42">
    <property type="entry name" value="RIBONUCLEASE II, CHLOROPLASTIC_MITOCHONDRIAL"/>
    <property type="match status" value="1"/>
</dbReference>
<dbReference type="GO" id="GO:0000175">
    <property type="term" value="F:3'-5'-RNA exonuclease activity"/>
    <property type="evidence" value="ECO:0000318"/>
    <property type="project" value="GO_Central"/>
</dbReference>
<evidence type="ECO:0000259" key="1">
    <source>
        <dbReference type="SMART" id="SM00955"/>
    </source>
</evidence>
<sequence length="865" mass="96660">MHCCRRVLNPPCCHRASEFGQSVAMFSRRTVTVWESHRALCRRWTDEIAGAAAGRIVLQHKEEFCRSTSGTRASSGLLGSGAFIRFKSLKAVCTVSAGGGRNYGSYNTALHQLPNGQVSYGWKRRPRKHESHLFSRRGFCHEEAFVPEIRRPKSFRWNRGRIVVKAASQASVQTTQAQAVLKKGALMEFERESGKLILAVAQKPDGKKNWIAVDQGGNTYSVRPQQITYVVPGIEDFNPSNIVSFLRSVDDLEDMDLLEVAWEEMSSEKLVFPENLAKVIYSETSPIECYTVHRMLSNNQIYFRCKQQGLNPTYEPRPPSQVKELLQKHLADEKARKLLLSYVAAVKAALQCPQGEKPAASTWSEDDYFHTRTEALKSYVLKPQKDPTHKKYAEEVLETLNLTKNPVIALNLLIGMGVFPLHVNVDLVKMKDQLEFTKDHLAAVEHFLNSPQDDPDMGTRKDLTALKVYTIDSEDTDEIDDGLSATRLADGRIKVWVHVADPTRWLPHDHILTREAEARGTSIYLPDGTVPMFPMELAAGVMSLKQGTECCAVSVSVVLHEDGSIAEYAVMNSTVRPTYRLSYDNVTELLLMEVPEEPELYLLAEAATMRANWRHSQGAITAQVPETDVKVTNADSPDPTIELTVKDQSTPAMQLVAEMMIMCGEAIASIGEENRLSLPYRGQAQTDYGSRELSNVPDGPCRAFATRRLLGAVDMSSTRKMAHASLGLPGYVQFTSPIRRYGDLIAHYQVKAFLRGDVPPYNSGSVEAKTALANVRSKEARRLQSSAVRYWTLAYFQRQPKGKIYEAVVLQFMKDRQASIFLVDVAFKCSVMLTSSVSVGSEILVAIHESDPRKDVLTLKHLSNL</sequence>
<proteinExistence type="predicted"/>
<dbReference type="EMBL" id="KZ772678">
    <property type="protein sequence ID" value="PTQ48154.1"/>
    <property type="molecule type" value="Genomic_DNA"/>
</dbReference>
<dbReference type="InterPro" id="IPR012340">
    <property type="entry name" value="NA-bd_OB-fold"/>
</dbReference>
<organism evidence="2 3">
    <name type="scientific">Marchantia polymorpha</name>
    <name type="common">Common liverwort</name>
    <name type="synonym">Marchantia aquatica</name>
    <dbReference type="NCBI Taxonomy" id="3197"/>
    <lineage>
        <taxon>Eukaryota</taxon>
        <taxon>Viridiplantae</taxon>
        <taxon>Streptophyta</taxon>
        <taxon>Embryophyta</taxon>
        <taxon>Marchantiophyta</taxon>
        <taxon>Marchantiopsida</taxon>
        <taxon>Marchantiidae</taxon>
        <taxon>Marchantiales</taxon>
        <taxon>Marchantiaceae</taxon>
        <taxon>Marchantia</taxon>
    </lineage>
</organism>
<dbReference type="Pfam" id="PF00773">
    <property type="entry name" value="RNB"/>
    <property type="match status" value="1"/>
</dbReference>
<dbReference type="InterPro" id="IPR001900">
    <property type="entry name" value="RNase_II/R"/>
</dbReference>
<name>A0A2R6XPW8_MARPO</name>
<dbReference type="PANTHER" id="PTHR23355">
    <property type="entry name" value="RIBONUCLEASE"/>
    <property type="match status" value="1"/>
</dbReference>
<dbReference type="GO" id="GO:0009507">
    <property type="term" value="C:chloroplast"/>
    <property type="evidence" value="ECO:0007669"/>
    <property type="project" value="EnsemblPlants"/>
</dbReference>